<organism evidence="2 3">
    <name type="scientific">Candidatus Fusicatenibacter merdavium</name>
    <dbReference type="NCBI Taxonomy" id="2838600"/>
    <lineage>
        <taxon>Bacteria</taxon>
        <taxon>Bacillati</taxon>
        <taxon>Bacillota</taxon>
        <taxon>Clostridia</taxon>
        <taxon>Lachnospirales</taxon>
        <taxon>Lachnospiraceae</taxon>
        <taxon>Fusicatenibacter</taxon>
    </lineage>
</organism>
<protein>
    <submittedName>
        <fullName evidence="2">Glycosyltransferase family 2 protein</fullName>
    </submittedName>
</protein>
<dbReference type="PANTHER" id="PTHR43685:SF13">
    <property type="entry name" value="O ANTIGEN BIOSYNTHESIS RHAMNOSYLTRANSFERASE RFBN"/>
    <property type="match status" value="1"/>
</dbReference>
<gene>
    <name evidence="2" type="ORF">H9734_00165</name>
</gene>
<dbReference type="SUPFAM" id="SSF53448">
    <property type="entry name" value="Nucleotide-diphospho-sugar transferases"/>
    <property type="match status" value="1"/>
</dbReference>
<name>A0A9D1XAU4_9FIRM</name>
<dbReference type="EMBL" id="DXEK01000002">
    <property type="protein sequence ID" value="HIX76007.1"/>
    <property type="molecule type" value="Genomic_DNA"/>
</dbReference>
<dbReference type="Pfam" id="PF00535">
    <property type="entry name" value="Glycos_transf_2"/>
    <property type="match status" value="1"/>
</dbReference>
<proteinExistence type="predicted"/>
<sequence>MNEPIVDILIPTYKPGQEFEELLLGLLRQTYPVRQILIVNTDESRWNPKFERLVPNLCVEHIDQRNFDHGGTRKAMAASSDADLLMFMTQDAIPANAELVEKLVMQFSLPQVKAAYARQLPKKGCSVLEAYTRSFNYPRESDIKDCGDLPQLGLKTFFCSNVCAMYDRKVYEELGGFVSRTIFNEDMIYAAGLIEAGYSIAYAAEAMVYHSHNYGCIAQMKRNFDLGVSQAQYPDIFRKYPSEGEGIRMVKQTAAHVWEIRRPWLLVPLFFQSGFKYLGYQLGKHYRVLPRGIILRCTSNKTWWRFRKKRKKKGYSSSAG</sequence>
<evidence type="ECO:0000259" key="1">
    <source>
        <dbReference type="Pfam" id="PF00535"/>
    </source>
</evidence>
<dbReference type="Proteomes" id="UP000886890">
    <property type="component" value="Unassembled WGS sequence"/>
</dbReference>
<reference evidence="2" key="1">
    <citation type="journal article" date="2021" name="PeerJ">
        <title>Extensive microbial diversity within the chicken gut microbiome revealed by metagenomics and culture.</title>
        <authorList>
            <person name="Gilroy R."/>
            <person name="Ravi A."/>
            <person name="Getino M."/>
            <person name="Pursley I."/>
            <person name="Horton D.L."/>
            <person name="Alikhan N.F."/>
            <person name="Baker D."/>
            <person name="Gharbi K."/>
            <person name="Hall N."/>
            <person name="Watson M."/>
            <person name="Adriaenssens E.M."/>
            <person name="Foster-Nyarko E."/>
            <person name="Jarju S."/>
            <person name="Secka A."/>
            <person name="Antonio M."/>
            <person name="Oren A."/>
            <person name="Chaudhuri R.R."/>
            <person name="La Ragione R."/>
            <person name="Hildebrand F."/>
            <person name="Pallen M.J."/>
        </authorList>
    </citation>
    <scope>NUCLEOTIDE SEQUENCE</scope>
    <source>
        <strain evidence="2">CHK183-1962</strain>
    </source>
</reference>
<dbReference type="AlphaFoldDB" id="A0A9D1XAU4"/>
<evidence type="ECO:0000313" key="2">
    <source>
        <dbReference type="EMBL" id="HIX76007.1"/>
    </source>
</evidence>
<comment type="caution">
    <text evidence="2">The sequence shown here is derived from an EMBL/GenBank/DDBJ whole genome shotgun (WGS) entry which is preliminary data.</text>
</comment>
<reference evidence="2" key="2">
    <citation type="submission" date="2021-04" db="EMBL/GenBank/DDBJ databases">
        <authorList>
            <person name="Gilroy R."/>
        </authorList>
    </citation>
    <scope>NUCLEOTIDE SEQUENCE</scope>
    <source>
        <strain evidence="2">CHK183-1962</strain>
    </source>
</reference>
<dbReference type="InterPro" id="IPR001173">
    <property type="entry name" value="Glyco_trans_2-like"/>
</dbReference>
<accession>A0A9D1XAU4</accession>
<dbReference type="GO" id="GO:0044010">
    <property type="term" value="P:single-species biofilm formation"/>
    <property type="evidence" value="ECO:0007669"/>
    <property type="project" value="TreeGrafter"/>
</dbReference>
<dbReference type="InterPro" id="IPR050834">
    <property type="entry name" value="Glycosyltransf_2"/>
</dbReference>
<dbReference type="InterPro" id="IPR029044">
    <property type="entry name" value="Nucleotide-diphossugar_trans"/>
</dbReference>
<dbReference type="PANTHER" id="PTHR43685">
    <property type="entry name" value="GLYCOSYLTRANSFERASE"/>
    <property type="match status" value="1"/>
</dbReference>
<feature type="domain" description="Glycosyltransferase 2-like" evidence="1">
    <location>
        <begin position="8"/>
        <end position="175"/>
    </location>
</feature>
<evidence type="ECO:0000313" key="3">
    <source>
        <dbReference type="Proteomes" id="UP000886890"/>
    </source>
</evidence>
<dbReference type="Gene3D" id="3.90.550.10">
    <property type="entry name" value="Spore Coat Polysaccharide Biosynthesis Protein SpsA, Chain A"/>
    <property type="match status" value="1"/>
</dbReference>